<feature type="region of interest" description="Disordered" evidence="1">
    <location>
        <begin position="120"/>
        <end position="187"/>
    </location>
</feature>
<sequence length="187" mass="20978">MHKEILIGSIYNHHRNLPPRQVGPPLLPPNSLLGLVNGVQAIDHREKVSRIHNMSGVELLSRVVMVRGMEPFHGKASLMKGCASVSYMGEIIWREPMLVLHLLARSSFIPRFDASIPHLLRHQNPRPGKSNSSRLPSKNDLNRVHSDGTKSVLPDGHKQRVWVQKTGPKVRVHSDTDKMPAFPPQCT</sequence>
<organism evidence="2 3">
    <name type="scientific">Trapa incisa</name>
    <dbReference type="NCBI Taxonomy" id="236973"/>
    <lineage>
        <taxon>Eukaryota</taxon>
        <taxon>Viridiplantae</taxon>
        <taxon>Streptophyta</taxon>
        <taxon>Embryophyta</taxon>
        <taxon>Tracheophyta</taxon>
        <taxon>Spermatophyta</taxon>
        <taxon>Magnoliopsida</taxon>
        <taxon>eudicotyledons</taxon>
        <taxon>Gunneridae</taxon>
        <taxon>Pentapetalae</taxon>
        <taxon>rosids</taxon>
        <taxon>malvids</taxon>
        <taxon>Myrtales</taxon>
        <taxon>Lythraceae</taxon>
        <taxon>Trapa</taxon>
    </lineage>
</organism>
<dbReference type="EMBL" id="JAXIOK010000016">
    <property type="protein sequence ID" value="KAK4752530.1"/>
    <property type="molecule type" value="Genomic_DNA"/>
</dbReference>
<accession>A0AAN7JTB9</accession>
<evidence type="ECO:0000313" key="3">
    <source>
        <dbReference type="Proteomes" id="UP001345219"/>
    </source>
</evidence>
<comment type="caution">
    <text evidence="2">The sequence shown here is derived from an EMBL/GenBank/DDBJ whole genome shotgun (WGS) entry which is preliminary data.</text>
</comment>
<gene>
    <name evidence="2" type="ORF">SAY87_021328</name>
</gene>
<proteinExistence type="predicted"/>
<evidence type="ECO:0000313" key="2">
    <source>
        <dbReference type="EMBL" id="KAK4752530.1"/>
    </source>
</evidence>
<name>A0AAN7JTB9_9MYRT</name>
<keyword evidence="3" id="KW-1185">Reference proteome</keyword>
<reference evidence="2 3" key="1">
    <citation type="journal article" date="2023" name="Hortic Res">
        <title>Pangenome of water caltrop reveals structural variations and asymmetric subgenome divergence after allopolyploidization.</title>
        <authorList>
            <person name="Zhang X."/>
            <person name="Chen Y."/>
            <person name="Wang L."/>
            <person name="Yuan Y."/>
            <person name="Fang M."/>
            <person name="Shi L."/>
            <person name="Lu R."/>
            <person name="Comes H.P."/>
            <person name="Ma Y."/>
            <person name="Chen Y."/>
            <person name="Huang G."/>
            <person name="Zhou Y."/>
            <person name="Zheng Z."/>
            <person name="Qiu Y."/>
        </authorList>
    </citation>
    <scope>NUCLEOTIDE SEQUENCE [LARGE SCALE GENOMIC DNA]</scope>
    <source>
        <tissue evidence="2">Roots</tissue>
    </source>
</reference>
<dbReference type="AlphaFoldDB" id="A0AAN7JTB9"/>
<dbReference type="Proteomes" id="UP001345219">
    <property type="component" value="Chromosome 16"/>
</dbReference>
<evidence type="ECO:0000256" key="1">
    <source>
        <dbReference type="SAM" id="MobiDB-lite"/>
    </source>
</evidence>
<protein>
    <submittedName>
        <fullName evidence="2">Uncharacterized protein</fullName>
    </submittedName>
</protein>